<reference evidence="2 3" key="1">
    <citation type="submission" date="2020-02" db="EMBL/GenBank/DDBJ databases">
        <title>Complete genome sequences of six Lactobacillus iners strains isolated from the human vagina.</title>
        <authorList>
            <person name="France M.T."/>
            <person name="Rutt L."/>
            <person name="Narina S."/>
            <person name="Arbaugh S."/>
            <person name="Humphrys M.S."/>
            <person name="Ma B."/>
            <person name="Hayward M.R."/>
            <person name="Relman D."/>
            <person name="Kwon D.S."/>
            <person name="Ravel J."/>
        </authorList>
    </citation>
    <scope>NUCLEOTIDE SEQUENCE [LARGE SCALE GENOMIC DNA]</scope>
    <source>
        <strain evidence="2 3">C0210C1</strain>
        <plasmid evidence="3">pc0210c1</plasmid>
    </source>
</reference>
<evidence type="ECO:0000313" key="3">
    <source>
        <dbReference type="Proteomes" id="UP000501676"/>
    </source>
</evidence>
<feature type="region of interest" description="Disordered" evidence="1">
    <location>
        <begin position="38"/>
        <end position="59"/>
    </location>
</feature>
<evidence type="ECO:0000256" key="1">
    <source>
        <dbReference type="SAM" id="MobiDB-lite"/>
    </source>
</evidence>
<accession>A0A6G7BAU8</accession>
<dbReference type="EMBL" id="CP049229">
    <property type="protein sequence ID" value="QIH24455.1"/>
    <property type="molecule type" value="Genomic_DNA"/>
</dbReference>
<name>A0A6G7BAU8_9LACO</name>
<geneLocation type="plasmid" evidence="3">
    <name>pc0210c1</name>
</geneLocation>
<protein>
    <submittedName>
        <fullName evidence="2">Uncharacterized protein</fullName>
    </submittedName>
</protein>
<proteinExistence type="predicted"/>
<dbReference type="AlphaFoldDB" id="A0A6G7BAU8"/>
<evidence type="ECO:0000313" key="2">
    <source>
        <dbReference type="EMBL" id="QIH24455.1"/>
    </source>
</evidence>
<dbReference type="RefSeq" id="WP_164824143.1">
    <property type="nucleotide sequence ID" value="NZ_CP049227.1"/>
</dbReference>
<organism evidence="2 3">
    <name type="scientific">Lactobacillus iners</name>
    <dbReference type="NCBI Taxonomy" id="147802"/>
    <lineage>
        <taxon>Bacteria</taxon>
        <taxon>Bacillati</taxon>
        <taxon>Bacillota</taxon>
        <taxon>Bacilli</taxon>
        <taxon>Lactobacillales</taxon>
        <taxon>Lactobacillaceae</taxon>
        <taxon>Lactobacillus</taxon>
    </lineage>
</organism>
<sequence>MSSIKRNRFLEKYKDVIMMSAMKRNSFLEAHKDKPIENNQSYYYPKNPDDLMKPEKMKK</sequence>
<dbReference type="Proteomes" id="UP000501676">
    <property type="component" value="Plasmid pC0210C1"/>
</dbReference>
<gene>
    <name evidence="2" type="ORF">G6Z83_06965</name>
</gene>
<feature type="compositionally biased region" description="Basic and acidic residues" evidence="1">
    <location>
        <begin position="47"/>
        <end position="59"/>
    </location>
</feature>
<keyword evidence="2" id="KW-0614">Plasmid</keyword>